<name>A0A0V1PQP1_9ASCO</name>
<reference evidence="1 2" key="1">
    <citation type="submission" date="2015-11" db="EMBL/GenBank/DDBJ databases">
        <title>The genome of Debaryomyces fabryi.</title>
        <authorList>
            <person name="Tafer H."/>
            <person name="Lopandic K."/>
        </authorList>
    </citation>
    <scope>NUCLEOTIDE SEQUENCE [LARGE SCALE GENOMIC DNA]</scope>
    <source>
        <strain evidence="1 2">CBS 789</strain>
    </source>
</reference>
<keyword evidence="2" id="KW-1185">Reference proteome</keyword>
<dbReference type="GeneID" id="26842681"/>
<proteinExistence type="predicted"/>
<gene>
    <name evidence="1" type="ORF">AC631_05672</name>
</gene>
<sequence length="102" mass="12061">MPKANSIEEGADALSILKNKSLLFTRELSQEIDVVNKSRWEKFLEVVWDGPKTDKERKYIRKLDIFLLTWGWYVEIVKPAIENLYLCANTNIMQLWIFRQVA</sequence>
<organism evidence="1 2">
    <name type="scientific">Debaryomyces fabryi</name>
    <dbReference type="NCBI Taxonomy" id="58627"/>
    <lineage>
        <taxon>Eukaryota</taxon>
        <taxon>Fungi</taxon>
        <taxon>Dikarya</taxon>
        <taxon>Ascomycota</taxon>
        <taxon>Saccharomycotina</taxon>
        <taxon>Pichiomycetes</taxon>
        <taxon>Debaryomycetaceae</taxon>
        <taxon>Debaryomyces</taxon>
    </lineage>
</organism>
<dbReference type="RefSeq" id="XP_015464675.1">
    <property type="nucleotide sequence ID" value="XM_015614501.1"/>
</dbReference>
<evidence type="ECO:0000313" key="2">
    <source>
        <dbReference type="Proteomes" id="UP000054251"/>
    </source>
</evidence>
<evidence type="ECO:0000313" key="1">
    <source>
        <dbReference type="EMBL" id="KRZ98572.1"/>
    </source>
</evidence>
<accession>A0A0V1PQP1</accession>
<dbReference type="EMBL" id="LMYN01000251">
    <property type="protein sequence ID" value="KRZ98572.1"/>
    <property type="molecule type" value="Genomic_DNA"/>
</dbReference>
<protein>
    <submittedName>
        <fullName evidence="1">Uncharacterized protein</fullName>
    </submittedName>
</protein>
<comment type="caution">
    <text evidence="1">The sequence shown here is derived from an EMBL/GenBank/DDBJ whole genome shotgun (WGS) entry which is preliminary data.</text>
</comment>
<dbReference type="Proteomes" id="UP000054251">
    <property type="component" value="Unassembled WGS sequence"/>
</dbReference>
<dbReference type="AlphaFoldDB" id="A0A0V1PQP1"/>